<feature type="domain" description="Beta-hexosaminidase bacterial type N-terminal" evidence="8">
    <location>
        <begin position="58"/>
        <end position="186"/>
    </location>
</feature>
<dbReference type="PANTHER" id="PTHR22600:SF57">
    <property type="entry name" value="BETA-N-ACETYLHEXOSAMINIDASE"/>
    <property type="match status" value="1"/>
</dbReference>
<sequence>MAGAPPARSGRPGGTLAGRTDRGRRVLAAGAAATALACVPGAPATARPATATPHVAAPRLVPEPSSVRAVPGVTFTLTRATRIVARPGSGTAGTYLAGILRRSTGYRLPVVAGGAAHDVISLALSGREQGEAYRLAVSRTSVRLEAGTAEGLFRGVQTLRQLLPPAVEASTVQRGPWTVPGVRVEDSPRFAWRGTMLDVARHFFTVGQVERYIDLAALYKINTLHLHLSDDQGWRIAIDGWPRLASYGGSTEVGGGKGGYYTQADYTRIVRYAAERYITVVPEIDGPGHTNAALASYARFNCDDKAPPLYTGTDVGFSSWCIAKPVTYELLDDVLGRLARLTPGPYLHIGGDEAHSTTAADYATYIGRIGPIVTAHGKKMAGWNEIGAGRLPAGSVAQYWNTATGSESGTRTVREAVAQGAKVVMSPANRAYLDMKYDENTRLGQDWAGLVEVRDAYDWDPASLVDGVTEKDVLGVEAPLWSETIVTDDDIDYMAFPRLPAIAEIGWSPRAARAWSDFRLRLAAQGPRWSALSVNYYRSPQVPWPMTAS</sequence>
<comment type="caution">
    <text evidence="9">The sequence shown here is derived from an EMBL/GenBank/DDBJ whole genome shotgun (WGS) entry which is preliminary data.</text>
</comment>
<dbReference type="InterPro" id="IPR017853">
    <property type="entry name" value="GH"/>
</dbReference>
<evidence type="ECO:0000256" key="1">
    <source>
        <dbReference type="ARBA" id="ARBA00001231"/>
    </source>
</evidence>
<keyword evidence="5" id="KW-0326">Glycosidase</keyword>
<dbReference type="Pfam" id="PF02838">
    <property type="entry name" value="Glyco_hydro_20b"/>
    <property type="match status" value="1"/>
</dbReference>
<dbReference type="PANTHER" id="PTHR22600">
    <property type="entry name" value="BETA-HEXOSAMINIDASE"/>
    <property type="match status" value="1"/>
</dbReference>
<dbReference type="SUPFAM" id="SSF51445">
    <property type="entry name" value="(Trans)glycosidases"/>
    <property type="match status" value="1"/>
</dbReference>
<evidence type="ECO:0000313" key="9">
    <source>
        <dbReference type="EMBL" id="GAA4501941.1"/>
    </source>
</evidence>
<dbReference type="Pfam" id="PF00728">
    <property type="entry name" value="Glyco_hydro_20"/>
    <property type="match status" value="1"/>
</dbReference>
<dbReference type="InterPro" id="IPR029018">
    <property type="entry name" value="Hex-like_dom2"/>
</dbReference>
<dbReference type="SUPFAM" id="SSF55545">
    <property type="entry name" value="beta-N-acetylhexosaminidase-like domain"/>
    <property type="match status" value="1"/>
</dbReference>
<dbReference type="EC" id="3.2.1.52" evidence="3"/>
<organism evidence="9 10">
    <name type="scientific">Actinoallomurus oryzae</name>
    <dbReference type="NCBI Taxonomy" id="502180"/>
    <lineage>
        <taxon>Bacteria</taxon>
        <taxon>Bacillati</taxon>
        <taxon>Actinomycetota</taxon>
        <taxon>Actinomycetes</taxon>
        <taxon>Streptosporangiales</taxon>
        <taxon>Thermomonosporaceae</taxon>
        <taxon>Actinoallomurus</taxon>
    </lineage>
</organism>
<evidence type="ECO:0000256" key="6">
    <source>
        <dbReference type="SAM" id="MobiDB-lite"/>
    </source>
</evidence>
<comment type="catalytic activity">
    <reaction evidence="1">
        <text>Hydrolysis of terminal non-reducing N-acetyl-D-hexosamine residues in N-acetyl-beta-D-hexosaminides.</text>
        <dbReference type="EC" id="3.2.1.52"/>
    </reaction>
</comment>
<dbReference type="Proteomes" id="UP001500503">
    <property type="component" value="Unassembled WGS sequence"/>
</dbReference>
<dbReference type="RefSeq" id="WP_345468514.1">
    <property type="nucleotide sequence ID" value="NZ_BAABHF010000026.1"/>
</dbReference>
<dbReference type="InterPro" id="IPR025705">
    <property type="entry name" value="Beta_hexosaminidase_sua/sub"/>
</dbReference>
<proteinExistence type="inferred from homology"/>
<accession>A0ABP8QG66</accession>
<evidence type="ECO:0000259" key="8">
    <source>
        <dbReference type="Pfam" id="PF02838"/>
    </source>
</evidence>
<name>A0ABP8QG66_9ACTN</name>
<evidence type="ECO:0000256" key="5">
    <source>
        <dbReference type="ARBA" id="ARBA00023295"/>
    </source>
</evidence>
<dbReference type="InterPro" id="IPR015883">
    <property type="entry name" value="Glyco_hydro_20_cat"/>
</dbReference>
<dbReference type="Gene3D" id="3.30.379.10">
    <property type="entry name" value="Chitobiase/beta-hexosaminidase domain 2-like"/>
    <property type="match status" value="1"/>
</dbReference>
<keyword evidence="4" id="KW-0378">Hydrolase</keyword>
<evidence type="ECO:0000313" key="10">
    <source>
        <dbReference type="Proteomes" id="UP001500503"/>
    </source>
</evidence>
<evidence type="ECO:0000256" key="2">
    <source>
        <dbReference type="ARBA" id="ARBA00006285"/>
    </source>
</evidence>
<protein>
    <recommendedName>
        <fullName evidence="3">beta-N-acetylhexosaminidase</fullName>
        <ecNumber evidence="3">3.2.1.52</ecNumber>
    </recommendedName>
</protein>
<comment type="similarity">
    <text evidence="2">Belongs to the glycosyl hydrolase 20 family.</text>
</comment>
<dbReference type="EMBL" id="BAABHF010000026">
    <property type="protein sequence ID" value="GAA4501941.1"/>
    <property type="molecule type" value="Genomic_DNA"/>
</dbReference>
<evidence type="ECO:0000259" key="7">
    <source>
        <dbReference type="Pfam" id="PF00728"/>
    </source>
</evidence>
<dbReference type="PRINTS" id="PR00738">
    <property type="entry name" value="GLHYDRLASE20"/>
</dbReference>
<reference evidence="10" key="1">
    <citation type="journal article" date="2019" name="Int. J. Syst. Evol. Microbiol.">
        <title>The Global Catalogue of Microorganisms (GCM) 10K type strain sequencing project: providing services to taxonomists for standard genome sequencing and annotation.</title>
        <authorList>
            <consortium name="The Broad Institute Genomics Platform"/>
            <consortium name="The Broad Institute Genome Sequencing Center for Infectious Disease"/>
            <person name="Wu L."/>
            <person name="Ma J."/>
        </authorList>
    </citation>
    <scope>NUCLEOTIDE SEQUENCE [LARGE SCALE GENOMIC DNA]</scope>
    <source>
        <strain evidence="10">JCM 17933</strain>
    </source>
</reference>
<feature type="domain" description="Glycoside hydrolase family 20 catalytic" evidence="7">
    <location>
        <begin position="190"/>
        <end position="509"/>
    </location>
</feature>
<evidence type="ECO:0000256" key="3">
    <source>
        <dbReference type="ARBA" id="ARBA00012663"/>
    </source>
</evidence>
<feature type="region of interest" description="Disordered" evidence="6">
    <location>
        <begin position="1"/>
        <end position="22"/>
    </location>
</feature>
<evidence type="ECO:0000256" key="4">
    <source>
        <dbReference type="ARBA" id="ARBA00022801"/>
    </source>
</evidence>
<gene>
    <name evidence="9" type="ORF">GCM10023191_052750</name>
</gene>
<feature type="compositionally biased region" description="Low complexity" evidence="6">
    <location>
        <begin position="1"/>
        <end position="10"/>
    </location>
</feature>
<keyword evidence="10" id="KW-1185">Reference proteome</keyword>
<dbReference type="InterPro" id="IPR015882">
    <property type="entry name" value="HEX_bac_N"/>
</dbReference>
<dbReference type="Gene3D" id="3.20.20.80">
    <property type="entry name" value="Glycosidases"/>
    <property type="match status" value="1"/>
</dbReference>
<dbReference type="CDD" id="cd06568">
    <property type="entry name" value="GH20_SpHex_like"/>
    <property type="match status" value="1"/>
</dbReference>